<proteinExistence type="predicted"/>
<dbReference type="AlphaFoldDB" id="A0A5K7YYR2"/>
<dbReference type="KEGG" id="dwd:DSCW_04700"/>
<name>A0A5K7YYR2_9BACT</name>
<evidence type="ECO:0000313" key="3">
    <source>
        <dbReference type="Proteomes" id="UP000427769"/>
    </source>
</evidence>
<accession>A0A5K7YYR2</accession>
<evidence type="ECO:0000313" key="2">
    <source>
        <dbReference type="EMBL" id="BBO73053.1"/>
    </source>
</evidence>
<gene>
    <name evidence="2" type="ORF">DSCW_04700</name>
</gene>
<protein>
    <recommendedName>
        <fullName evidence="1">Response regulatory domain-containing protein</fullName>
    </recommendedName>
</protein>
<dbReference type="SUPFAM" id="SSF52172">
    <property type="entry name" value="CheY-like"/>
    <property type="match status" value="1"/>
</dbReference>
<sequence length="123" mass="13783">MLNPEVKKMANVLIIDDNKTTAAILKITLSRQLHHVRRSEDIRDAIYPADSSQPDLVLINQAAKNFSGWKTFNYLKQIRPSLPAIVYVLEHPTTSGAQWICKVVDAVLSEIMSDSEETPCFGT</sequence>
<dbReference type="Gene3D" id="3.40.50.2300">
    <property type="match status" value="1"/>
</dbReference>
<keyword evidence="3" id="KW-1185">Reference proteome</keyword>
<dbReference type="Proteomes" id="UP000427769">
    <property type="component" value="Chromosome"/>
</dbReference>
<dbReference type="GO" id="GO:0000160">
    <property type="term" value="P:phosphorelay signal transduction system"/>
    <property type="evidence" value="ECO:0007669"/>
    <property type="project" value="InterPro"/>
</dbReference>
<evidence type="ECO:0000259" key="1">
    <source>
        <dbReference type="Pfam" id="PF00072"/>
    </source>
</evidence>
<dbReference type="InterPro" id="IPR001789">
    <property type="entry name" value="Sig_transdc_resp-reg_receiver"/>
</dbReference>
<dbReference type="Pfam" id="PF00072">
    <property type="entry name" value="Response_reg"/>
    <property type="match status" value="1"/>
</dbReference>
<organism evidence="2 3">
    <name type="scientific">Desulfosarcina widdelii</name>
    <dbReference type="NCBI Taxonomy" id="947919"/>
    <lineage>
        <taxon>Bacteria</taxon>
        <taxon>Pseudomonadati</taxon>
        <taxon>Thermodesulfobacteriota</taxon>
        <taxon>Desulfobacteria</taxon>
        <taxon>Desulfobacterales</taxon>
        <taxon>Desulfosarcinaceae</taxon>
        <taxon>Desulfosarcina</taxon>
    </lineage>
</organism>
<dbReference type="InterPro" id="IPR011006">
    <property type="entry name" value="CheY-like_superfamily"/>
</dbReference>
<dbReference type="EMBL" id="AP021875">
    <property type="protein sequence ID" value="BBO73053.1"/>
    <property type="molecule type" value="Genomic_DNA"/>
</dbReference>
<reference evidence="2 3" key="1">
    <citation type="submission" date="2019-11" db="EMBL/GenBank/DDBJ databases">
        <title>Comparative genomics of hydrocarbon-degrading Desulfosarcina strains.</title>
        <authorList>
            <person name="Watanabe M."/>
            <person name="Kojima H."/>
            <person name="Fukui M."/>
        </authorList>
    </citation>
    <scope>NUCLEOTIDE SEQUENCE [LARGE SCALE GENOMIC DNA]</scope>
    <source>
        <strain evidence="2 3">PP31</strain>
    </source>
</reference>
<feature type="domain" description="Response regulatory" evidence="1">
    <location>
        <begin position="12"/>
        <end position="88"/>
    </location>
</feature>
<dbReference type="CDD" id="cd00156">
    <property type="entry name" value="REC"/>
    <property type="match status" value="1"/>
</dbReference>